<proteinExistence type="predicted"/>
<feature type="chain" id="PRO_5005536724" evidence="2">
    <location>
        <begin position="29"/>
        <end position="489"/>
    </location>
</feature>
<feature type="compositionally biased region" description="Polar residues" evidence="1">
    <location>
        <begin position="291"/>
        <end position="304"/>
    </location>
</feature>
<evidence type="ECO:0000313" key="4">
    <source>
        <dbReference type="Proteomes" id="UP000037069"/>
    </source>
</evidence>
<feature type="region of interest" description="Disordered" evidence="1">
    <location>
        <begin position="374"/>
        <end position="456"/>
    </location>
</feature>
<feature type="region of interest" description="Disordered" evidence="1">
    <location>
        <begin position="58"/>
        <end position="128"/>
    </location>
</feature>
<reference evidence="3 4" key="1">
    <citation type="journal article" date="2015" name="Nat. Commun.">
        <title>Lucilia cuprina genome unlocks parasitic fly biology to underpin future interventions.</title>
        <authorList>
            <person name="Anstead C.A."/>
            <person name="Korhonen P.K."/>
            <person name="Young N.D."/>
            <person name="Hall R.S."/>
            <person name="Jex A.R."/>
            <person name="Murali S.C."/>
            <person name="Hughes D.S."/>
            <person name="Lee S.F."/>
            <person name="Perry T."/>
            <person name="Stroehlein A.J."/>
            <person name="Ansell B.R."/>
            <person name="Breugelmans B."/>
            <person name="Hofmann A."/>
            <person name="Qu J."/>
            <person name="Dugan S."/>
            <person name="Lee S.L."/>
            <person name="Chao H."/>
            <person name="Dinh H."/>
            <person name="Han Y."/>
            <person name="Doddapaneni H.V."/>
            <person name="Worley K.C."/>
            <person name="Muzny D.M."/>
            <person name="Ioannidis P."/>
            <person name="Waterhouse R.M."/>
            <person name="Zdobnov E.M."/>
            <person name="James P.J."/>
            <person name="Bagnall N.H."/>
            <person name="Kotze A.C."/>
            <person name="Gibbs R.A."/>
            <person name="Richards S."/>
            <person name="Batterham P."/>
            <person name="Gasser R.B."/>
        </authorList>
    </citation>
    <scope>NUCLEOTIDE SEQUENCE [LARGE SCALE GENOMIC DNA]</scope>
    <source>
        <strain evidence="3 4">LS</strain>
        <tissue evidence="3">Full body</tissue>
    </source>
</reference>
<sequence>MMWLKKYANSQLFVALLLLHYNVVHTNATNMDQLNNNQQQLRQQHQQTLVQAAVTSAQRQQHLHHVPTQSQHQLQSQQPLTSGIAAHPANGISSSISANSILHGSNTGHQHTETQALPSSSSSTSSLATLPQAQYVANDKEAVMQEVLKHFHADDDLNDPYQVLNELKRDTHVNTYQGPPPPPPFISTIPTSLSNHMAYNWNLYDRPYVGNNLPPPPITGLFSHIFNPFEAFPTPFPVTPRFMPIMSYPQPVYVPYPFIMSPEMFYQSYSTLPHLANDFEDSMSRGAGSSRRPTTTQNPSSYPRNSPIYYVRLPPTPYMFLPSLGSSSTNIPGYPSMLPYQSLPPFPPFSSIYNVPINFLTNGKPTNIYQMSAPPNDVQNPLQFANIPSSFNTRPPPPPPPNAYRPPHNYFHVQPPTTSSNYAPYPASATSSSASSPSSPTTSSTSSSSHQDSKLTSLKRPYYFNGRPEDIYILPNNFNSLYSSESSYY</sequence>
<dbReference type="InterPro" id="IPR031983">
    <property type="entry name" value="DUF4786"/>
</dbReference>
<dbReference type="OMA" id="APDMFYP"/>
<dbReference type="AlphaFoldDB" id="A0A0L0CLT8"/>
<keyword evidence="2" id="KW-0732">Signal</keyword>
<feature type="compositionally biased region" description="Low complexity" evidence="1">
    <location>
        <begin position="418"/>
        <end position="449"/>
    </location>
</feature>
<dbReference type="Proteomes" id="UP000037069">
    <property type="component" value="Unassembled WGS sequence"/>
</dbReference>
<dbReference type="Pfam" id="PF16027">
    <property type="entry name" value="DUF4786"/>
    <property type="match status" value="1"/>
</dbReference>
<feature type="compositionally biased region" description="Low complexity" evidence="1">
    <location>
        <begin position="67"/>
        <end position="81"/>
    </location>
</feature>
<comment type="caution">
    <text evidence="3">The sequence shown here is derived from an EMBL/GenBank/DDBJ whole genome shotgun (WGS) entry which is preliminary data.</text>
</comment>
<protein>
    <submittedName>
        <fullName evidence="3">Uncharacterized protein</fullName>
    </submittedName>
</protein>
<feature type="signal peptide" evidence="2">
    <location>
        <begin position="1"/>
        <end position="28"/>
    </location>
</feature>
<gene>
    <name evidence="3" type="ORF">FF38_04995</name>
</gene>
<feature type="compositionally biased region" description="Low complexity" evidence="1">
    <location>
        <begin position="114"/>
        <end position="128"/>
    </location>
</feature>
<evidence type="ECO:0000313" key="3">
    <source>
        <dbReference type="EMBL" id="KNC32389.1"/>
    </source>
</evidence>
<evidence type="ECO:0000256" key="1">
    <source>
        <dbReference type="SAM" id="MobiDB-lite"/>
    </source>
</evidence>
<dbReference type="EMBL" id="JRES01000310">
    <property type="protein sequence ID" value="KNC32389.1"/>
    <property type="molecule type" value="Genomic_DNA"/>
</dbReference>
<organism evidence="3 4">
    <name type="scientific">Lucilia cuprina</name>
    <name type="common">Green bottle fly</name>
    <name type="synonym">Australian sheep blowfly</name>
    <dbReference type="NCBI Taxonomy" id="7375"/>
    <lineage>
        <taxon>Eukaryota</taxon>
        <taxon>Metazoa</taxon>
        <taxon>Ecdysozoa</taxon>
        <taxon>Arthropoda</taxon>
        <taxon>Hexapoda</taxon>
        <taxon>Insecta</taxon>
        <taxon>Pterygota</taxon>
        <taxon>Neoptera</taxon>
        <taxon>Endopterygota</taxon>
        <taxon>Diptera</taxon>
        <taxon>Brachycera</taxon>
        <taxon>Muscomorpha</taxon>
        <taxon>Oestroidea</taxon>
        <taxon>Calliphoridae</taxon>
        <taxon>Luciliinae</taxon>
        <taxon>Lucilia</taxon>
    </lineage>
</organism>
<name>A0A0L0CLT8_LUCCU</name>
<feature type="region of interest" description="Disordered" evidence="1">
    <location>
        <begin position="280"/>
        <end position="306"/>
    </location>
</feature>
<feature type="compositionally biased region" description="Polar residues" evidence="1">
    <location>
        <begin position="377"/>
        <end position="393"/>
    </location>
</feature>
<accession>A0A0L0CLT8</accession>
<feature type="compositionally biased region" description="Low complexity" evidence="1">
    <location>
        <begin position="89"/>
        <end position="101"/>
    </location>
</feature>
<feature type="compositionally biased region" description="Pro residues" evidence="1">
    <location>
        <begin position="394"/>
        <end position="404"/>
    </location>
</feature>
<keyword evidence="4" id="KW-1185">Reference proteome</keyword>
<dbReference type="OrthoDB" id="7700260at2759"/>
<evidence type="ECO:0000256" key="2">
    <source>
        <dbReference type="SAM" id="SignalP"/>
    </source>
</evidence>